<reference evidence="1 2" key="1">
    <citation type="submission" date="2014-03" db="EMBL/GenBank/DDBJ databases">
        <title>Draft genome of the hookworm Oesophagostomum dentatum.</title>
        <authorList>
            <person name="Mitreva M."/>
        </authorList>
    </citation>
    <scope>NUCLEOTIDE SEQUENCE [LARGE SCALE GENOMIC DNA]</scope>
    <source>
        <strain evidence="1 2">OD-Hann</strain>
    </source>
</reference>
<evidence type="ECO:0000313" key="1">
    <source>
        <dbReference type="EMBL" id="KHJ91995.1"/>
    </source>
</evidence>
<name>A0A0B1T9E4_OESDE</name>
<gene>
    <name evidence="1" type="ORF">OESDEN_08126</name>
</gene>
<evidence type="ECO:0000313" key="2">
    <source>
        <dbReference type="Proteomes" id="UP000053660"/>
    </source>
</evidence>
<dbReference type="EMBL" id="KN551652">
    <property type="protein sequence ID" value="KHJ91995.1"/>
    <property type="molecule type" value="Genomic_DNA"/>
</dbReference>
<sequence>MNKTGGGLYRRKPAPPWLEMLANTMTKSGVEMGIDGAAADLEEGELDEAYKLTNTKKRRKTLWRRRASRKEKEIKEVAKERNAVYFALAASVIARNIAVSTKTIFLRGVPRYKRQNSFKGEKDCGKSGNDPSLETSEDSKVLLKMLKSMRLHMGRIRAEEKTLKVVIKLECKLAMIHTTLGYIRQEKRGIVNKYLFDSSVKME</sequence>
<dbReference type="Proteomes" id="UP000053660">
    <property type="component" value="Unassembled WGS sequence"/>
</dbReference>
<protein>
    <submittedName>
        <fullName evidence="1">Uncharacterized protein</fullName>
    </submittedName>
</protein>
<dbReference type="AlphaFoldDB" id="A0A0B1T9E4"/>
<accession>A0A0B1T9E4</accession>
<proteinExistence type="predicted"/>
<keyword evidence="2" id="KW-1185">Reference proteome</keyword>
<organism evidence="1 2">
    <name type="scientific">Oesophagostomum dentatum</name>
    <name type="common">Nodular worm</name>
    <dbReference type="NCBI Taxonomy" id="61180"/>
    <lineage>
        <taxon>Eukaryota</taxon>
        <taxon>Metazoa</taxon>
        <taxon>Ecdysozoa</taxon>
        <taxon>Nematoda</taxon>
        <taxon>Chromadorea</taxon>
        <taxon>Rhabditida</taxon>
        <taxon>Rhabditina</taxon>
        <taxon>Rhabditomorpha</taxon>
        <taxon>Strongyloidea</taxon>
        <taxon>Strongylidae</taxon>
        <taxon>Oesophagostomum</taxon>
    </lineage>
</organism>